<reference evidence="3" key="3">
    <citation type="submission" date="2022-06" db="UniProtKB">
        <authorList>
            <consortium name="EnsemblMetazoa"/>
        </authorList>
    </citation>
    <scope>IDENTIFICATION</scope>
</reference>
<dbReference type="Proteomes" id="UP000070412">
    <property type="component" value="Unassembled WGS sequence"/>
</dbReference>
<organism evidence="2">
    <name type="scientific">Sarcoptes scabiei</name>
    <name type="common">Itch mite</name>
    <name type="synonym">Acarus scabiei</name>
    <dbReference type="NCBI Taxonomy" id="52283"/>
    <lineage>
        <taxon>Eukaryota</taxon>
        <taxon>Metazoa</taxon>
        <taxon>Ecdysozoa</taxon>
        <taxon>Arthropoda</taxon>
        <taxon>Chelicerata</taxon>
        <taxon>Arachnida</taxon>
        <taxon>Acari</taxon>
        <taxon>Acariformes</taxon>
        <taxon>Sarcoptiformes</taxon>
        <taxon>Astigmata</taxon>
        <taxon>Psoroptidia</taxon>
        <taxon>Sarcoptoidea</taxon>
        <taxon>Sarcoptidae</taxon>
        <taxon>Sarcoptinae</taxon>
        <taxon>Sarcoptes</taxon>
    </lineage>
</organism>
<name>A0A834VD01_SARSC</name>
<evidence type="ECO:0008006" key="5">
    <source>
        <dbReference type="Google" id="ProtNLM"/>
    </source>
</evidence>
<evidence type="ECO:0000313" key="2">
    <source>
        <dbReference type="EMBL" id="KAF7491055.1"/>
    </source>
</evidence>
<sequence length="431" mass="49307">MANDENISTTNTNQSAINSAAASKNCFAHNGNGDIEPSGTSGQTSSSSFESQNNLQSKVLSDNKLKKLNILQFINKNKEILFTKKAYKLEKEHLWKQTFEMMRESGMVSAEKDWRYVRDVSFSNWRKRAQKRLKNLSANGFCLNMDECEFLISDLLGKTPDRSTIRFMNGGVGGKQTPSILNLDSNEISNNGDNGDDEDDDQEDDDQIKIYKKTTVSNLNNGLNESVEDEDFDEYMIDSDDDDDDDDDEDGAMFVDEMLLIPKIVIDDNDSLMMDKFSKQNHLQQQQKRIESESSSSILTVRDNNVDSKHLNGSKTDFIVNNHRKFNNFRGTSLPYLHNHRKIPMRQLDNGGENLRKHQEKRLVELEIENKILKNRLIKLKVFELEQNLGFDHCNEVRDLVNCFKSSSKRFNSNDVVTTTMISTTNMSNLN</sequence>
<reference evidence="4" key="1">
    <citation type="journal article" date="2020" name="PLoS Negl. Trop. Dis.">
        <title>High-quality nuclear genome for Sarcoptes scabiei-A critical resource for a neglected parasite.</title>
        <authorList>
            <person name="Korhonen P.K."/>
            <person name="Gasser R.B."/>
            <person name="Ma G."/>
            <person name="Wang T."/>
            <person name="Stroehlein A.J."/>
            <person name="Young N.D."/>
            <person name="Ang C.S."/>
            <person name="Fernando D.D."/>
            <person name="Lu H.C."/>
            <person name="Taylor S."/>
            <person name="Reynolds S.L."/>
            <person name="Mofiz E."/>
            <person name="Najaraj S.H."/>
            <person name="Gowda H."/>
            <person name="Madugundu A."/>
            <person name="Renuse S."/>
            <person name="Holt D."/>
            <person name="Pandey A."/>
            <person name="Papenfuss A.T."/>
            <person name="Fischer K."/>
        </authorList>
    </citation>
    <scope>NUCLEOTIDE SEQUENCE [LARGE SCALE GENOMIC DNA]</scope>
</reference>
<evidence type="ECO:0000313" key="3">
    <source>
        <dbReference type="EnsemblMetazoa" id="KAF7491055.1"/>
    </source>
</evidence>
<proteinExistence type="predicted"/>
<feature type="region of interest" description="Disordered" evidence="1">
    <location>
        <begin position="28"/>
        <end position="53"/>
    </location>
</feature>
<dbReference type="EnsemblMetazoa" id="SSS_6408s_mrna">
    <property type="protein sequence ID" value="KAF7491055.1"/>
    <property type="gene ID" value="SSS_6408"/>
</dbReference>
<dbReference type="AlphaFoldDB" id="A0A834VD01"/>
<evidence type="ECO:0000313" key="4">
    <source>
        <dbReference type="Proteomes" id="UP000070412"/>
    </source>
</evidence>
<feature type="compositionally biased region" description="Low complexity" evidence="1">
    <location>
        <begin position="38"/>
        <end position="53"/>
    </location>
</feature>
<feature type="compositionally biased region" description="Acidic residues" evidence="1">
    <location>
        <begin position="194"/>
        <end position="204"/>
    </location>
</feature>
<keyword evidence="4" id="KW-1185">Reference proteome</keyword>
<feature type="compositionally biased region" description="Low complexity" evidence="1">
    <location>
        <begin position="184"/>
        <end position="193"/>
    </location>
</feature>
<dbReference type="OrthoDB" id="5803015at2759"/>
<dbReference type="EMBL" id="WVUK01000062">
    <property type="protein sequence ID" value="KAF7491055.1"/>
    <property type="molecule type" value="Genomic_DNA"/>
</dbReference>
<feature type="compositionally biased region" description="Acidic residues" evidence="1">
    <location>
        <begin position="226"/>
        <end position="250"/>
    </location>
</feature>
<gene>
    <name evidence="2" type="ORF">SSS_6408</name>
</gene>
<reference evidence="2" key="2">
    <citation type="submission" date="2020-01" db="EMBL/GenBank/DDBJ databases">
        <authorList>
            <person name="Korhonen P.K.K."/>
            <person name="Guangxu M.G."/>
            <person name="Wang T.W."/>
            <person name="Stroehlein A.J.S."/>
            <person name="Young N.D."/>
            <person name="Ang C.-S.A."/>
            <person name="Fernando D.W.F."/>
            <person name="Lu H.L."/>
            <person name="Taylor S.T."/>
            <person name="Ehtesham M.E.M."/>
            <person name="Najaraj S.H.N."/>
            <person name="Harsha G.H.G."/>
            <person name="Madugundu A.M."/>
            <person name="Renuse S.R."/>
            <person name="Holt D.H."/>
            <person name="Pandey A.P."/>
            <person name="Papenfuss A.P."/>
            <person name="Gasser R.B.G."/>
            <person name="Fischer K.F."/>
        </authorList>
    </citation>
    <scope>NUCLEOTIDE SEQUENCE</scope>
    <source>
        <strain evidence="2">SSS_KF_BRIS2020</strain>
    </source>
</reference>
<accession>A0A834VD01</accession>
<protein>
    <recommendedName>
        <fullName evidence="5">Regulatory protein zeste</fullName>
    </recommendedName>
</protein>
<feature type="region of interest" description="Disordered" evidence="1">
    <location>
        <begin position="176"/>
        <end position="204"/>
    </location>
</feature>
<evidence type="ECO:0000256" key="1">
    <source>
        <dbReference type="SAM" id="MobiDB-lite"/>
    </source>
</evidence>
<feature type="region of interest" description="Disordered" evidence="1">
    <location>
        <begin position="220"/>
        <end position="250"/>
    </location>
</feature>